<accession>A0A2A4FTR7</accession>
<evidence type="ECO:0000313" key="4">
    <source>
        <dbReference type="EMBL" id="PCE41082.1"/>
    </source>
</evidence>
<dbReference type="GO" id="GO:0016757">
    <property type="term" value="F:glycosyltransferase activity"/>
    <property type="evidence" value="ECO:0007669"/>
    <property type="project" value="UniProtKB-KW"/>
</dbReference>
<comment type="caution">
    <text evidence="4">The sequence shown here is derived from an EMBL/GenBank/DDBJ whole genome shotgun (WGS) entry which is preliminary data.</text>
</comment>
<proteinExistence type="predicted"/>
<evidence type="ECO:0000256" key="2">
    <source>
        <dbReference type="ARBA" id="ARBA00022679"/>
    </source>
</evidence>
<feature type="domain" description="Glycosyl transferase family 1" evidence="3">
    <location>
        <begin position="195"/>
        <end position="343"/>
    </location>
</feature>
<dbReference type="RefSeq" id="WP_096367799.1">
    <property type="nucleotide sequence ID" value="NZ_CP023449.1"/>
</dbReference>
<dbReference type="PANTHER" id="PTHR12526:SF510">
    <property type="entry name" value="D-INOSITOL 3-PHOSPHATE GLYCOSYLTRANSFERASE"/>
    <property type="match status" value="1"/>
</dbReference>
<sequence>MTAALFFAPDAYVLDGNQIMGRRVAGAVFLRAVVEGRGDDPVVGYSIGQQNMDSFRQAVRSIDPAAPTEWIRTGRHDLLAERGTLHRADPAICAEARLRLRTGSASFSLTGVTHTLSTSGTLDLIASYLSEPVMPWDALICTSAVAVDVVRATFDEAAAYLRWRFGGDLRLTLPQLPVIPLGVHGADWAVSDAARQAARQRLVIAEDEVAVLFSGRLSYAAKAHPFQMFEALRAAADRSDRPVRLLLAGQFFNKGIGEDFLSTARTYCPNVRCQHVDGEDAGLYAAAYAGADIFLSLADNIQETFGITPVEAMAAGLPVVVSDWNGYRDTVRDGIDGFRIPSRAPAPGAGDNVAHGYEILGNYDVYSSRTSTTVSVDMAVLVERLVTLIGDPELRRRMGAAGRQRVATEFDWRVIYPRYRELWEELGRIRTHQSAQAETAAWLASAPHAHHAHDDPFRRFASYPTRFLSTDTVLGAAPGAGRAAYEALTGRPIFAPWRIAPDLAERIIAAAGKGPASIADIARQVGLAPEAAIEPIARLVKMNLLLPEED</sequence>
<name>A0A2A4FTR7_9SPHN</name>
<dbReference type="InterPro" id="IPR001296">
    <property type="entry name" value="Glyco_trans_1"/>
</dbReference>
<evidence type="ECO:0000259" key="3">
    <source>
        <dbReference type="Pfam" id="PF00534"/>
    </source>
</evidence>
<protein>
    <submittedName>
        <fullName evidence="4">Glycosyl transferase family 1</fullName>
    </submittedName>
</protein>
<dbReference type="PANTHER" id="PTHR12526">
    <property type="entry name" value="GLYCOSYLTRANSFERASE"/>
    <property type="match status" value="1"/>
</dbReference>
<dbReference type="Pfam" id="PF00534">
    <property type="entry name" value="Glycos_transf_1"/>
    <property type="match status" value="1"/>
</dbReference>
<dbReference type="SUPFAM" id="SSF53756">
    <property type="entry name" value="UDP-Glycosyltransferase/glycogen phosphorylase"/>
    <property type="match status" value="1"/>
</dbReference>
<organism evidence="4 5">
    <name type="scientific">Rhizorhabdus dicambivorans</name>
    <dbReference type="NCBI Taxonomy" id="1850238"/>
    <lineage>
        <taxon>Bacteria</taxon>
        <taxon>Pseudomonadati</taxon>
        <taxon>Pseudomonadota</taxon>
        <taxon>Alphaproteobacteria</taxon>
        <taxon>Sphingomonadales</taxon>
        <taxon>Sphingomonadaceae</taxon>
        <taxon>Rhizorhabdus</taxon>
    </lineage>
</organism>
<dbReference type="EMBL" id="NWUF01000019">
    <property type="protein sequence ID" value="PCE41082.1"/>
    <property type="molecule type" value="Genomic_DNA"/>
</dbReference>
<dbReference type="Gene3D" id="3.40.50.2000">
    <property type="entry name" value="Glycogen Phosphorylase B"/>
    <property type="match status" value="1"/>
</dbReference>
<dbReference type="CDD" id="cd03801">
    <property type="entry name" value="GT4_PimA-like"/>
    <property type="match status" value="1"/>
</dbReference>
<evidence type="ECO:0000256" key="1">
    <source>
        <dbReference type="ARBA" id="ARBA00022676"/>
    </source>
</evidence>
<evidence type="ECO:0000313" key="5">
    <source>
        <dbReference type="Proteomes" id="UP000218934"/>
    </source>
</evidence>
<dbReference type="OrthoDB" id="9807414at2"/>
<dbReference type="Proteomes" id="UP000218934">
    <property type="component" value="Unassembled WGS sequence"/>
</dbReference>
<dbReference type="AlphaFoldDB" id="A0A2A4FTR7"/>
<gene>
    <name evidence="4" type="ORF">COO09_17200</name>
</gene>
<keyword evidence="2 4" id="KW-0808">Transferase</keyword>
<dbReference type="KEGG" id="rdi:CMV14_20120"/>
<keyword evidence="1" id="KW-0328">Glycosyltransferase</keyword>
<reference evidence="4 5" key="1">
    <citation type="submission" date="2017-09" db="EMBL/GenBank/DDBJ databases">
        <title>The Catabolism of 3,6-Dichlorosalicylic acid is Initiated by the Cytochrome P450 Monooxygenase DsmABC in Rhizorhabdus dicambivorans Ndbn-20.</title>
        <authorList>
            <person name="Na L."/>
        </authorList>
    </citation>
    <scope>NUCLEOTIDE SEQUENCE [LARGE SCALE GENOMIC DNA]</scope>
    <source>
        <strain evidence="4 5">Ndbn-20m</strain>
    </source>
</reference>
<keyword evidence="5" id="KW-1185">Reference proteome</keyword>